<dbReference type="Pfam" id="PF13853">
    <property type="entry name" value="7tm_4"/>
    <property type="match status" value="1"/>
</dbReference>
<keyword evidence="16" id="KW-1185">Reference proteome</keyword>
<dbReference type="PANTHER" id="PTHR24242:SF359">
    <property type="entry name" value="ODORANT RECEPTOR-RELATED"/>
    <property type="match status" value="1"/>
</dbReference>
<dbReference type="PANTHER" id="PTHR24242">
    <property type="entry name" value="G-PROTEIN COUPLED RECEPTOR"/>
    <property type="match status" value="1"/>
</dbReference>
<dbReference type="InterPro" id="IPR017452">
    <property type="entry name" value="GPCR_Rhodpsn_7TM"/>
</dbReference>
<dbReference type="InterPro" id="IPR000276">
    <property type="entry name" value="GPCR_Rhodpsn"/>
</dbReference>
<evidence type="ECO:0000256" key="9">
    <source>
        <dbReference type="ARBA" id="ARBA00023157"/>
    </source>
</evidence>
<keyword evidence="2 14" id="KW-1003">Cell membrane</keyword>
<evidence type="ECO:0000256" key="10">
    <source>
        <dbReference type="ARBA" id="ARBA00023170"/>
    </source>
</evidence>
<accession>A0A6P7WGW6</accession>
<dbReference type="InterPro" id="IPR000725">
    <property type="entry name" value="Olfact_rcpt"/>
</dbReference>
<sequence>MTEGNITGTNFEIVGFQLTQTQGSILFLFFLLIYILSTSTNILIITVVRTDRHLHKPMYFFLSNFSFLEIWYTSVTVPRMLADFLSKSRSISRNGCITQFYFLFFLGATENFLLAVMSLDRFVAICYPLRYPAVMNDKMCSNLALASWIISFLVILMPAIPLSQLPFCRPFVIDHIFCDFSPLLKLSCKRNSISEMSFLLIAWAVILGCFTSIMVSYSFIILTVIKMPSAAGRKHAFTTCASHLLVVFIYYGTVIFMYVRPSAHESYNLDKVVSVFYCAVTPLLNPIIYSLRNKEVKTALRRMIIKLK</sequence>
<keyword evidence="9" id="KW-1015">Disulfide bond</keyword>
<feature type="transmembrane region" description="Helical" evidence="14">
    <location>
        <begin position="25"/>
        <end position="47"/>
    </location>
</feature>
<comment type="similarity">
    <text evidence="13">Belongs to the G-protein coupled receptor 1 family.</text>
</comment>
<feature type="transmembrane region" description="Helical" evidence="14">
    <location>
        <begin position="237"/>
        <end position="259"/>
    </location>
</feature>
<dbReference type="RefSeq" id="XP_030042497.1">
    <property type="nucleotide sequence ID" value="XM_030186637.1"/>
</dbReference>
<dbReference type="PROSITE" id="PS50262">
    <property type="entry name" value="G_PROTEIN_RECEP_F1_2"/>
    <property type="match status" value="1"/>
</dbReference>
<dbReference type="GO" id="GO:0004930">
    <property type="term" value="F:G protein-coupled receptor activity"/>
    <property type="evidence" value="ECO:0007669"/>
    <property type="project" value="UniProtKB-KW"/>
</dbReference>
<evidence type="ECO:0000259" key="15">
    <source>
        <dbReference type="PROSITE" id="PS50262"/>
    </source>
</evidence>
<evidence type="ECO:0000256" key="5">
    <source>
        <dbReference type="ARBA" id="ARBA00022725"/>
    </source>
</evidence>
<evidence type="ECO:0000256" key="14">
    <source>
        <dbReference type="RuleBase" id="RU363047"/>
    </source>
</evidence>
<keyword evidence="8 14" id="KW-0472">Membrane</keyword>
<keyword evidence="6 14" id="KW-1133">Transmembrane helix</keyword>
<feature type="transmembrane region" description="Helical" evidence="14">
    <location>
        <begin position="271"/>
        <end position="291"/>
    </location>
</feature>
<evidence type="ECO:0000313" key="17">
    <source>
        <dbReference type="RefSeq" id="XP_030042497.1"/>
    </source>
</evidence>
<evidence type="ECO:0000256" key="12">
    <source>
        <dbReference type="ARBA" id="ARBA00023224"/>
    </source>
</evidence>
<name>A0A6P7WGW6_9AMPH</name>
<feature type="domain" description="G-protein coupled receptors family 1 profile" evidence="15">
    <location>
        <begin position="40"/>
        <end position="289"/>
    </location>
</feature>
<dbReference type="OrthoDB" id="9445499at2759"/>
<dbReference type="FunFam" id="1.20.1070.10:FF:000001">
    <property type="entry name" value="Olfactory receptor"/>
    <property type="match status" value="1"/>
</dbReference>
<evidence type="ECO:0000256" key="8">
    <source>
        <dbReference type="ARBA" id="ARBA00023136"/>
    </source>
</evidence>
<keyword evidence="7 13" id="KW-0297">G-protein coupled receptor</keyword>
<dbReference type="GeneID" id="115457211"/>
<dbReference type="AlphaFoldDB" id="A0A6P7WGW6"/>
<evidence type="ECO:0000256" key="11">
    <source>
        <dbReference type="ARBA" id="ARBA00023180"/>
    </source>
</evidence>
<keyword evidence="11" id="KW-0325">Glycoprotein</keyword>
<evidence type="ECO:0000313" key="16">
    <source>
        <dbReference type="Proteomes" id="UP000515156"/>
    </source>
</evidence>
<dbReference type="GO" id="GO:0004984">
    <property type="term" value="F:olfactory receptor activity"/>
    <property type="evidence" value="ECO:0007669"/>
    <property type="project" value="InterPro"/>
</dbReference>
<dbReference type="PROSITE" id="PS00237">
    <property type="entry name" value="G_PROTEIN_RECEP_F1_1"/>
    <property type="match status" value="1"/>
</dbReference>
<reference evidence="17" key="1">
    <citation type="submission" date="2025-08" db="UniProtKB">
        <authorList>
            <consortium name="RefSeq"/>
        </authorList>
    </citation>
    <scope>IDENTIFICATION</scope>
</reference>
<gene>
    <name evidence="17" type="primary">LOC115457211</name>
</gene>
<evidence type="ECO:0000256" key="13">
    <source>
        <dbReference type="RuleBase" id="RU000688"/>
    </source>
</evidence>
<dbReference type="SUPFAM" id="SSF81321">
    <property type="entry name" value="Family A G protein-coupled receptor-like"/>
    <property type="match status" value="1"/>
</dbReference>
<keyword evidence="4 13" id="KW-0812">Transmembrane</keyword>
<dbReference type="PRINTS" id="PR00245">
    <property type="entry name" value="OLFACTORYR"/>
</dbReference>
<evidence type="ECO:0000256" key="1">
    <source>
        <dbReference type="ARBA" id="ARBA00004651"/>
    </source>
</evidence>
<evidence type="ECO:0000256" key="7">
    <source>
        <dbReference type="ARBA" id="ARBA00023040"/>
    </source>
</evidence>
<feature type="transmembrane region" description="Helical" evidence="14">
    <location>
        <begin position="140"/>
        <end position="160"/>
    </location>
</feature>
<proteinExistence type="inferred from homology"/>
<evidence type="ECO:0000256" key="3">
    <source>
        <dbReference type="ARBA" id="ARBA00022606"/>
    </source>
</evidence>
<feature type="transmembrane region" description="Helical" evidence="14">
    <location>
        <begin position="59"/>
        <end position="80"/>
    </location>
</feature>
<dbReference type="Gene3D" id="1.20.1070.10">
    <property type="entry name" value="Rhodopsin 7-helix transmembrane proteins"/>
    <property type="match status" value="1"/>
</dbReference>
<evidence type="ECO:0000256" key="6">
    <source>
        <dbReference type="ARBA" id="ARBA00022989"/>
    </source>
</evidence>
<organism evidence="16 17">
    <name type="scientific">Microcaecilia unicolor</name>
    <dbReference type="NCBI Taxonomy" id="1415580"/>
    <lineage>
        <taxon>Eukaryota</taxon>
        <taxon>Metazoa</taxon>
        <taxon>Chordata</taxon>
        <taxon>Craniata</taxon>
        <taxon>Vertebrata</taxon>
        <taxon>Euteleostomi</taxon>
        <taxon>Amphibia</taxon>
        <taxon>Gymnophiona</taxon>
        <taxon>Siphonopidae</taxon>
        <taxon>Microcaecilia</taxon>
    </lineage>
</organism>
<dbReference type="InParanoid" id="A0A6P7WGW6"/>
<feature type="transmembrane region" description="Helical" evidence="14">
    <location>
        <begin position="100"/>
        <end position="119"/>
    </location>
</feature>
<dbReference type="GO" id="GO:0005886">
    <property type="term" value="C:plasma membrane"/>
    <property type="evidence" value="ECO:0007669"/>
    <property type="project" value="UniProtKB-SubCell"/>
</dbReference>
<dbReference type="KEGG" id="muo:115457211"/>
<keyword evidence="5 14" id="KW-0552">Olfaction</keyword>
<keyword evidence="3 14" id="KW-0716">Sensory transduction</keyword>
<dbReference type="PRINTS" id="PR00237">
    <property type="entry name" value="GPCRRHODOPSN"/>
</dbReference>
<comment type="subcellular location">
    <subcellularLocation>
        <location evidence="1 14">Cell membrane</location>
        <topology evidence="1 14">Multi-pass membrane protein</topology>
    </subcellularLocation>
</comment>
<dbReference type="InterPro" id="IPR050939">
    <property type="entry name" value="Olfactory_GPCR1"/>
</dbReference>
<keyword evidence="12 13" id="KW-0807">Transducer</keyword>
<dbReference type="Proteomes" id="UP000515156">
    <property type="component" value="Chromosome 14"/>
</dbReference>
<evidence type="ECO:0000256" key="2">
    <source>
        <dbReference type="ARBA" id="ARBA00022475"/>
    </source>
</evidence>
<evidence type="ECO:0000256" key="4">
    <source>
        <dbReference type="ARBA" id="ARBA00022692"/>
    </source>
</evidence>
<feature type="transmembrane region" description="Helical" evidence="14">
    <location>
        <begin position="200"/>
        <end position="225"/>
    </location>
</feature>
<dbReference type="CDD" id="cd13954">
    <property type="entry name" value="7tmA_OR"/>
    <property type="match status" value="1"/>
</dbReference>
<protein>
    <recommendedName>
        <fullName evidence="14">Olfactory receptor</fullName>
    </recommendedName>
</protein>
<keyword evidence="10 13" id="KW-0675">Receptor</keyword>